<keyword evidence="7" id="KW-0902">Two-component regulatory system</keyword>
<dbReference type="InterPro" id="IPR036641">
    <property type="entry name" value="HPT_dom_sf"/>
</dbReference>
<evidence type="ECO:0000256" key="5">
    <source>
        <dbReference type="ARBA" id="ARBA00022679"/>
    </source>
</evidence>
<dbReference type="RefSeq" id="WP_318953595.1">
    <property type="nucleotide sequence ID" value="NZ_CP137555.1"/>
</dbReference>
<evidence type="ECO:0000256" key="6">
    <source>
        <dbReference type="ARBA" id="ARBA00022777"/>
    </source>
</evidence>
<evidence type="ECO:0000256" key="2">
    <source>
        <dbReference type="ARBA" id="ARBA00012438"/>
    </source>
</evidence>
<dbReference type="FunFam" id="3.30.565.10:FF:000016">
    <property type="entry name" value="Chemotaxis protein CheA, putative"/>
    <property type="match status" value="1"/>
</dbReference>
<reference evidence="13 14" key="1">
    <citation type="submission" date="2023-10" db="EMBL/GenBank/DDBJ databases">
        <title>Description of Microbulbifer bruguierae sp. nov., isolated from the sediments of mangrove plant Bruguiera sexangula and comparative genomic analyses of the genus Microbulbifer.</title>
        <authorList>
            <person name="Long M."/>
        </authorList>
    </citation>
    <scope>NUCLEOTIDE SEQUENCE [LARGE SCALE GENOMIC DNA]</scope>
    <source>
        <strain evidence="13 14">SPO729</strain>
    </source>
</reference>
<keyword evidence="4 9" id="KW-0597">Phosphoprotein</keyword>
<evidence type="ECO:0000256" key="8">
    <source>
        <dbReference type="ARBA" id="ARBA00035100"/>
    </source>
</evidence>
<keyword evidence="10" id="KW-0175">Coiled coil</keyword>
<gene>
    <name evidence="13" type="ORF">R5R33_15450</name>
</gene>
<sequence>MHAGLMEIDSDLVISKVHDKFIGTIFGDPDIQGKKLHSVLRPHLSQEQYREVVSVLKTLVLNRNIISSTSQKNPFDCLRLNIDSAQGRRVTKYVRCEFSKGKNFDQTGRWQIVVLDISKSVRTSLQVRRSSEKAEVKVNTIMSLLRFERDLVDEFLEATTSSLRNIIENISSRSDKAQPVRRRMEKVYCIVHQIKGDAAILNLNVVSDQAHNLENSLSDLNQKKELFQQDLLGLIPSVREMIASVKEIRQIFEEIVEGGWGREQRQNDDSMMRRLKYLVDRLAKDNNKKIILVDDGYVDTSIPLHLRRVVNTVVTQLARNAVVHGIEDREKRLALNKTPYGCLHVSVQHVRGKISIGVRDDGCGLNLGAIKQAALKSPLFRGAEVEKWGALQVLNALFKPGFSTAKQLTQHAGRGVGLDVIKSTVEKHKGTVTVKSIAGSFTEFTMVFPST</sequence>
<dbReference type="Pfam" id="PF01627">
    <property type="entry name" value="Hpt"/>
    <property type="match status" value="1"/>
</dbReference>
<dbReference type="PRINTS" id="PR00344">
    <property type="entry name" value="BCTRLSENSOR"/>
</dbReference>
<evidence type="ECO:0000256" key="3">
    <source>
        <dbReference type="ARBA" id="ARBA00021495"/>
    </source>
</evidence>
<dbReference type="PANTHER" id="PTHR43395:SF1">
    <property type="entry name" value="CHEMOTAXIS PROTEIN CHEA"/>
    <property type="match status" value="1"/>
</dbReference>
<dbReference type="InterPro" id="IPR005467">
    <property type="entry name" value="His_kinase_dom"/>
</dbReference>
<proteinExistence type="predicted"/>
<evidence type="ECO:0000259" key="12">
    <source>
        <dbReference type="PROSITE" id="PS50894"/>
    </source>
</evidence>
<dbReference type="CDD" id="cd00088">
    <property type="entry name" value="HPT"/>
    <property type="match status" value="1"/>
</dbReference>
<dbReference type="Proteomes" id="UP001302477">
    <property type="component" value="Chromosome"/>
</dbReference>
<dbReference type="Pfam" id="PF02518">
    <property type="entry name" value="HATPase_c"/>
    <property type="match status" value="1"/>
</dbReference>
<evidence type="ECO:0000256" key="1">
    <source>
        <dbReference type="ARBA" id="ARBA00000085"/>
    </source>
</evidence>
<dbReference type="GO" id="GO:0005524">
    <property type="term" value="F:ATP binding"/>
    <property type="evidence" value="ECO:0007669"/>
    <property type="project" value="UniProtKB-KW"/>
</dbReference>
<name>A0AAU0MZE2_9GAMM</name>
<dbReference type="EC" id="2.7.13.3" evidence="2"/>
<organism evidence="13 14">
    <name type="scientific">Microbulbifer pacificus</name>
    <dbReference type="NCBI Taxonomy" id="407164"/>
    <lineage>
        <taxon>Bacteria</taxon>
        <taxon>Pseudomonadati</taxon>
        <taxon>Pseudomonadota</taxon>
        <taxon>Gammaproteobacteria</taxon>
        <taxon>Cellvibrionales</taxon>
        <taxon>Microbulbiferaceae</taxon>
        <taxon>Microbulbifer</taxon>
    </lineage>
</organism>
<dbReference type="InterPro" id="IPR004358">
    <property type="entry name" value="Sig_transdc_His_kin-like_C"/>
</dbReference>
<dbReference type="GO" id="GO:0000155">
    <property type="term" value="F:phosphorelay sensor kinase activity"/>
    <property type="evidence" value="ECO:0007669"/>
    <property type="project" value="UniProtKB-ARBA"/>
</dbReference>
<dbReference type="SUPFAM" id="SSF55874">
    <property type="entry name" value="ATPase domain of HSP90 chaperone/DNA topoisomerase II/histidine kinase"/>
    <property type="match status" value="1"/>
</dbReference>
<dbReference type="Gene3D" id="1.20.120.160">
    <property type="entry name" value="HPT domain"/>
    <property type="match status" value="1"/>
</dbReference>
<evidence type="ECO:0000256" key="9">
    <source>
        <dbReference type="PROSITE-ProRule" id="PRU00110"/>
    </source>
</evidence>
<dbReference type="PROSITE" id="PS50109">
    <property type="entry name" value="HIS_KIN"/>
    <property type="match status" value="1"/>
</dbReference>
<evidence type="ECO:0000259" key="11">
    <source>
        <dbReference type="PROSITE" id="PS50109"/>
    </source>
</evidence>
<dbReference type="PANTHER" id="PTHR43395">
    <property type="entry name" value="SENSOR HISTIDINE KINASE CHEA"/>
    <property type="match status" value="1"/>
</dbReference>
<comment type="function">
    <text evidence="8">Involved in the transmission of sensory signals from the chemoreceptors to the flagellar motors. CheA is autophosphorylated; it can transfer its phosphate group to either CheB or CheY.</text>
</comment>
<evidence type="ECO:0000256" key="7">
    <source>
        <dbReference type="ARBA" id="ARBA00023012"/>
    </source>
</evidence>
<comment type="catalytic activity">
    <reaction evidence="1">
        <text>ATP + protein L-histidine = ADP + protein N-phospho-L-histidine.</text>
        <dbReference type="EC" id="2.7.13.3"/>
    </reaction>
</comment>
<feature type="coiled-coil region" evidence="10">
    <location>
        <begin position="203"/>
        <end position="230"/>
    </location>
</feature>
<evidence type="ECO:0000313" key="14">
    <source>
        <dbReference type="Proteomes" id="UP001302477"/>
    </source>
</evidence>
<evidence type="ECO:0000313" key="13">
    <source>
        <dbReference type="EMBL" id="WOX05121.1"/>
    </source>
</evidence>
<dbReference type="AlphaFoldDB" id="A0AAU0MZE2"/>
<keyword evidence="13" id="KW-0547">Nucleotide-binding</keyword>
<protein>
    <recommendedName>
        <fullName evidence="3">Chemotaxis protein CheA</fullName>
        <ecNumber evidence="2">2.7.13.3</ecNumber>
    </recommendedName>
</protein>
<evidence type="ECO:0000256" key="4">
    <source>
        <dbReference type="ARBA" id="ARBA00022553"/>
    </source>
</evidence>
<dbReference type="KEGG" id="mpaf:R5R33_15450"/>
<keyword evidence="13" id="KW-0067">ATP-binding</keyword>
<dbReference type="SMART" id="SM00387">
    <property type="entry name" value="HATPase_c"/>
    <property type="match status" value="1"/>
</dbReference>
<dbReference type="SUPFAM" id="SSF47226">
    <property type="entry name" value="Histidine-containing phosphotransfer domain, HPT domain"/>
    <property type="match status" value="1"/>
</dbReference>
<dbReference type="EMBL" id="CP137555">
    <property type="protein sequence ID" value="WOX05121.1"/>
    <property type="molecule type" value="Genomic_DNA"/>
</dbReference>
<dbReference type="InterPro" id="IPR008207">
    <property type="entry name" value="Sig_transdc_His_kin_Hpt_dom"/>
</dbReference>
<dbReference type="Gene3D" id="3.30.565.10">
    <property type="entry name" value="Histidine kinase-like ATPase, C-terminal domain"/>
    <property type="match status" value="1"/>
</dbReference>
<keyword evidence="6" id="KW-0418">Kinase</keyword>
<evidence type="ECO:0000256" key="10">
    <source>
        <dbReference type="SAM" id="Coils"/>
    </source>
</evidence>
<accession>A0AAU0MZE2</accession>
<dbReference type="InterPro" id="IPR036890">
    <property type="entry name" value="HATPase_C_sf"/>
</dbReference>
<feature type="domain" description="HPt" evidence="12">
    <location>
        <begin position="144"/>
        <end position="252"/>
    </location>
</feature>
<feature type="domain" description="Histidine kinase" evidence="11">
    <location>
        <begin position="208"/>
        <end position="451"/>
    </location>
</feature>
<keyword evidence="5" id="KW-0808">Transferase</keyword>
<keyword evidence="14" id="KW-1185">Reference proteome</keyword>
<dbReference type="InterPro" id="IPR051315">
    <property type="entry name" value="Bact_Chemotaxis_CheA"/>
</dbReference>
<feature type="modified residue" description="Phosphohistidine" evidence="9">
    <location>
        <position position="192"/>
    </location>
</feature>
<dbReference type="PROSITE" id="PS50894">
    <property type="entry name" value="HPT"/>
    <property type="match status" value="1"/>
</dbReference>
<dbReference type="InterPro" id="IPR003594">
    <property type="entry name" value="HATPase_dom"/>
</dbReference>